<protein>
    <submittedName>
        <fullName evidence="3">Uncharacterized protein</fullName>
    </submittedName>
</protein>
<keyword evidence="2" id="KW-1185">Reference proteome</keyword>
<organism evidence="2 3">
    <name type="scientific">Romanomermis culicivorax</name>
    <name type="common">Nematode worm</name>
    <dbReference type="NCBI Taxonomy" id="13658"/>
    <lineage>
        <taxon>Eukaryota</taxon>
        <taxon>Metazoa</taxon>
        <taxon>Ecdysozoa</taxon>
        <taxon>Nematoda</taxon>
        <taxon>Enoplea</taxon>
        <taxon>Dorylaimia</taxon>
        <taxon>Mermithida</taxon>
        <taxon>Mermithoidea</taxon>
        <taxon>Mermithidae</taxon>
        <taxon>Romanomermis</taxon>
    </lineage>
</organism>
<proteinExistence type="predicted"/>
<sequence>MVRTLDKEVALMTTEIINRIYDEAGLEIEAIRYYELQFHMLQANLPEKLWHIFELQIAEWTTTQPPRKAYEAAVWACTCLFMKLSRLGRIPQNFVGFHYQAHAYVAMKLGLWKKETNNTNPRIRFWEVIDQKKAHDILEVEKSLKKKVGYRVKHAHNRPAASRVSKRWTKQDSDVRRKEKSQTPDKERKQKHESRHRDESCHEKSMSRGKKRRENDEESRPKEIENLRKKAER</sequence>
<dbReference type="Proteomes" id="UP000887565">
    <property type="component" value="Unplaced"/>
</dbReference>
<dbReference type="AlphaFoldDB" id="A0A915IXT1"/>
<accession>A0A915IXT1</accession>
<name>A0A915IXT1_ROMCU</name>
<evidence type="ECO:0000313" key="2">
    <source>
        <dbReference type="Proteomes" id="UP000887565"/>
    </source>
</evidence>
<reference evidence="3" key="1">
    <citation type="submission" date="2022-11" db="UniProtKB">
        <authorList>
            <consortium name="WormBaseParasite"/>
        </authorList>
    </citation>
    <scope>IDENTIFICATION</scope>
</reference>
<feature type="compositionally biased region" description="Basic and acidic residues" evidence="1">
    <location>
        <begin position="169"/>
        <end position="206"/>
    </location>
</feature>
<evidence type="ECO:0000256" key="1">
    <source>
        <dbReference type="SAM" id="MobiDB-lite"/>
    </source>
</evidence>
<feature type="region of interest" description="Disordered" evidence="1">
    <location>
        <begin position="150"/>
        <end position="233"/>
    </location>
</feature>
<evidence type="ECO:0000313" key="3">
    <source>
        <dbReference type="WBParaSite" id="nRc.2.0.1.t18230-RA"/>
    </source>
</evidence>
<feature type="compositionally biased region" description="Basic and acidic residues" evidence="1">
    <location>
        <begin position="213"/>
        <end position="233"/>
    </location>
</feature>
<dbReference type="WBParaSite" id="nRc.2.0.1.t18230-RA">
    <property type="protein sequence ID" value="nRc.2.0.1.t18230-RA"/>
    <property type="gene ID" value="nRc.2.0.1.g18230"/>
</dbReference>